<dbReference type="InterPro" id="IPR027417">
    <property type="entry name" value="P-loop_NTPase"/>
</dbReference>
<evidence type="ECO:0000313" key="4">
    <source>
        <dbReference type="Proteomes" id="UP000265419"/>
    </source>
</evidence>
<sequence length="404" mass="42097">MAASPPGRGRAGRPVNAYLDGRGEPTPLLLEAVRERLGLGGGGADPGRVLEAVAELAPIRGTDQLSSVSAWVGDRLTGLGPLQGLAEGPGVTDVLVLASGEVWVEDHDGLHRSALRLEDEEERRRLATRLLALGGRRIDDARPYGDVVVGGFRVHAVLPPVSAAGTVLSVRVLGRSTASLDGLFPEPGDPWPGWLAHAVRSRLNLLISGGTGAGKTTLLSALLAACSAEDRIVIAEDAGELAPAHPHVVALQSRASNAEGRGEVSLAELIRQALRMRPDRLVVGECRGEEVRELLMALNTGHHGAAGTVHANSAADVPARLLALGALAGWNERATALQAAAALDAVVHLARDESGRRRPVAMVRLLAVDGRLLSEPIVEPDARGRPVPGPAFAWFAGHHRGGGT</sequence>
<dbReference type="SUPFAM" id="SSF52540">
    <property type="entry name" value="P-loop containing nucleoside triphosphate hydrolases"/>
    <property type="match status" value="1"/>
</dbReference>
<comment type="caution">
    <text evidence="3">The sequence shown here is derived from an EMBL/GenBank/DDBJ whole genome shotgun (WGS) entry which is preliminary data.</text>
</comment>
<feature type="domain" description="Bacterial type II secretion system protein E" evidence="2">
    <location>
        <begin position="90"/>
        <end position="351"/>
    </location>
</feature>
<dbReference type="AlphaFoldDB" id="A0A399JDZ4"/>
<protein>
    <submittedName>
        <fullName evidence="3">Type II/IV secretion system protein E</fullName>
    </submittedName>
</protein>
<gene>
    <name evidence="3" type="ORF">DWB68_00715</name>
</gene>
<accession>A0A399JDZ4</accession>
<evidence type="ECO:0000256" key="1">
    <source>
        <dbReference type="ARBA" id="ARBA00006611"/>
    </source>
</evidence>
<dbReference type="CDD" id="cd01130">
    <property type="entry name" value="VirB11-like_ATPase"/>
    <property type="match status" value="1"/>
</dbReference>
<evidence type="ECO:0000313" key="3">
    <source>
        <dbReference type="EMBL" id="RII43785.1"/>
    </source>
</evidence>
<dbReference type="Proteomes" id="UP000265419">
    <property type="component" value="Unassembled WGS sequence"/>
</dbReference>
<dbReference type="InterPro" id="IPR050921">
    <property type="entry name" value="T4SS_GSP_E_ATPase"/>
</dbReference>
<dbReference type="InterPro" id="IPR001482">
    <property type="entry name" value="T2SS/T4SS_dom"/>
</dbReference>
<dbReference type="InterPro" id="IPR022399">
    <property type="entry name" value="TadA-like_ATPase"/>
</dbReference>
<dbReference type="Pfam" id="PF00437">
    <property type="entry name" value="T2SSE"/>
    <property type="match status" value="1"/>
</dbReference>
<organism evidence="3 4">
    <name type="scientific">Galactobacter valiniphilus</name>
    <dbReference type="NCBI Taxonomy" id="2676122"/>
    <lineage>
        <taxon>Bacteria</taxon>
        <taxon>Bacillati</taxon>
        <taxon>Actinomycetota</taxon>
        <taxon>Actinomycetes</taxon>
        <taxon>Micrococcales</taxon>
        <taxon>Micrococcaceae</taxon>
        <taxon>Galactobacter</taxon>
    </lineage>
</organism>
<dbReference type="GO" id="GO:0016887">
    <property type="term" value="F:ATP hydrolysis activity"/>
    <property type="evidence" value="ECO:0007669"/>
    <property type="project" value="InterPro"/>
</dbReference>
<dbReference type="PANTHER" id="PTHR30486:SF6">
    <property type="entry name" value="TYPE IV PILUS RETRACTATION ATPASE PILT"/>
    <property type="match status" value="1"/>
</dbReference>
<reference evidence="3 4" key="1">
    <citation type="submission" date="2018-07" db="EMBL/GenBank/DDBJ databases">
        <title>Arthrobacter sp. nov., isolated from raw cow's milk with high bacterial count.</title>
        <authorList>
            <person name="Hahne J."/>
            <person name="Isele D."/>
            <person name="Lipski A."/>
        </authorList>
    </citation>
    <scope>NUCLEOTIDE SEQUENCE [LARGE SCALE GENOMIC DNA]</scope>
    <source>
        <strain evidence="3 4">JZ R-35</strain>
    </source>
</reference>
<proteinExistence type="inferred from homology"/>
<comment type="similarity">
    <text evidence="1">Belongs to the GSP E family.</text>
</comment>
<evidence type="ECO:0000259" key="2">
    <source>
        <dbReference type="Pfam" id="PF00437"/>
    </source>
</evidence>
<dbReference type="Gene3D" id="3.30.450.370">
    <property type="match status" value="1"/>
</dbReference>
<dbReference type="EMBL" id="QQXK01000001">
    <property type="protein sequence ID" value="RII43785.1"/>
    <property type="molecule type" value="Genomic_DNA"/>
</dbReference>
<keyword evidence="4" id="KW-1185">Reference proteome</keyword>
<dbReference type="PANTHER" id="PTHR30486">
    <property type="entry name" value="TWITCHING MOTILITY PROTEIN PILT"/>
    <property type="match status" value="1"/>
</dbReference>
<dbReference type="Gene3D" id="3.40.50.300">
    <property type="entry name" value="P-loop containing nucleotide triphosphate hydrolases"/>
    <property type="match status" value="1"/>
</dbReference>
<dbReference type="NCBIfam" id="TIGR03819">
    <property type="entry name" value="heli_sec_ATPase"/>
    <property type="match status" value="1"/>
</dbReference>
<name>A0A399JDZ4_9MICC</name>